<feature type="region of interest" description="Disordered" evidence="1">
    <location>
        <begin position="176"/>
        <end position="276"/>
    </location>
</feature>
<protein>
    <submittedName>
        <fullName evidence="2">Uncharacterized protein</fullName>
    </submittedName>
</protein>
<comment type="caution">
    <text evidence="2">The sequence shown here is derived from an EMBL/GenBank/DDBJ whole genome shotgun (WGS) entry which is preliminary data.</text>
</comment>
<evidence type="ECO:0000313" key="3">
    <source>
        <dbReference type="Proteomes" id="UP001152649"/>
    </source>
</evidence>
<dbReference type="OrthoDB" id="4186058at2759"/>
<accession>A0A9W4IIS5</accession>
<gene>
    <name evidence="2" type="ORF">PSALAMII_LOCUS1579</name>
</gene>
<evidence type="ECO:0000256" key="1">
    <source>
        <dbReference type="SAM" id="MobiDB-lite"/>
    </source>
</evidence>
<feature type="compositionally biased region" description="Polar residues" evidence="1">
    <location>
        <begin position="114"/>
        <end position="123"/>
    </location>
</feature>
<organism evidence="2 3">
    <name type="scientific">Penicillium salamii</name>
    <dbReference type="NCBI Taxonomy" id="1612424"/>
    <lineage>
        <taxon>Eukaryota</taxon>
        <taxon>Fungi</taxon>
        <taxon>Dikarya</taxon>
        <taxon>Ascomycota</taxon>
        <taxon>Pezizomycotina</taxon>
        <taxon>Eurotiomycetes</taxon>
        <taxon>Eurotiomycetidae</taxon>
        <taxon>Eurotiales</taxon>
        <taxon>Aspergillaceae</taxon>
        <taxon>Penicillium</taxon>
    </lineage>
</organism>
<dbReference type="Proteomes" id="UP001152649">
    <property type="component" value="Unassembled WGS sequence"/>
</dbReference>
<reference evidence="2" key="1">
    <citation type="submission" date="2021-07" db="EMBL/GenBank/DDBJ databases">
        <authorList>
            <person name="Branca A.L. A."/>
        </authorList>
    </citation>
    <scope>NUCLEOTIDE SEQUENCE</scope>
</reference>
<keyword evidence="3" id="KW-1185">Reference proteome</keyword>
<dbReference type="EMBL" id="CAJVPG010000055">
    <property type="protein sequence ID" value="CAG8288347.1"/>
    <property type="molecule type" value="Genomic_DNA"/>
</dbReference>
<feature type="region of interest" description="Disordered" evidence="1">
    <location>
        <begin position="73"/>
        <end position="129"/>
    </location>
</feature>
<feature type="compositionally biased region" description="Polar residues" evidence="1">
    <location>
        <begin position="248"/>
        <end position="269"/>
    </location>
</feature>
<proteinExistence type="predicted"/>
<feature type="compositionally biased region" description="Polar residues" evidence="1">
    <location>
        <begin position="209"/>
        <end position="219"/>
    </location>
</feature>
<feature type="compositionally biased region" description="Polar residues" evidence="1">
    <location>
        <begin position="92"/>
        <end position="106"/>
    </location>
</feature>
<name>A0A9W4IIS5_9EURO</name>
<evidence type="ECO:0000313" key="2">
    <source>
        <dbReference type="EMBL" id="CAG8288347.1"/>
    </source>
</evidence>
<dbReference type="AlphaFoldDB" id="A0A9W4IIS5"/>
<sequence>MYTPYSALEASGNGCQDQFLLATSMPFYPPLGDLLVLFIPILDNWDIIIPKLNPTVAQLNYFYSCGSHRTHDNMDSSADVPPLSHHSPLPQVWNTSSHTTTGTYESELSVDDSGPSTPAQDSDSLGDDGVRIIRPYAVEEPEDEPDTPRRNLLRLPDRFERWQRDLSEYMNDLNYEADGQHGTSTVPRKQGQKRKLAHAPRQEGGYHGRTSSDMQQGQEQRSKKRRSDSLEDSPVTNSFHAFRDVNVDESSCSDARSTECSGIDTTANSPDEMDID</sequence>